<feature type="region of interest" description="Disordered" evidence="1">
    <location>
        <begin position="670"/>
        <end position="704"/>
    </location>
</feature>
<dbReference type="AlphaFoldDB" id="K9ZEJ1"/>
<dbReference type="PROSITE" id="PS50994">
    <property type="entry name" value="INTEGRASE"/>
    <property type="match status" value="1"/>
</dbReference>
<dbReference type="InterPro" id="IPR015378">
    <property type="entry name" value="Transposase-like_Mu_C"/>
</dbReference>
<dbReference type="STRING" id="272123.Anacy_1228"/>
<dbReference type="SUPFAM" id="SSF53098">
    <property type="entry name" value="Ribonuclease H-like"/>
    <property type="match status" value="1"/>
</dbReference>
<reference evidence="4" key="1">
    <citation type="journal article" date="2013" name="Proc. Natl. Acad. Sci. U.S.A.">
        <title>Improving the coverage of the cyanobacterial phylum using diversity-driven genome sequencing.</title>
        <authorList>
            <person name="Shih P.M."/>
            <person name="Wu D."/>
            <person name="Latifi A."/>
            <person name="Axen S.D."/>
            <person name="Fewer D.P."/>
            <person name="Talla E."/>
            <person name="Calteau A."/>
            <person name="Cai F."/>
            <person name="Tandeau de Marsac N."/>
            <person name="Rippka R."/>
            <person name="Herdman M."/>
            <person name="Sivonen K."/>
            <person name="Coursin T."/>
            <person name="Laurent T."/>
            <person name="Goodwin L."/>
            <person name="Nolan M."/>
            <person name="Davenport K.W."/>
            <person name="Han C.S."/>
            <person name="Rubin E.M."/>
            <person name="Eisen J.A."/>
            <person name="Woyke T."/>
            <person name="Gugger M."/>
            <person name="Kerfeld C.A."/>
        </authorList>
    </citation>
    <scope>NUCLEOTIDE SEQUENCE [LARGE SCALE GENOMIC DNA]</scope>
    <source>
        <strain evidence="4">ATCC 27899 / PCC 7122</strain>
    </source>
</reference>
<organism evidence="3 4">
    <name type="scientific">Anabaena cylindrica (strain ATCC 27899 / PCC 7122)</name>
    <dbReference type="NCBI Taxonomy" id="272123"/>
    <lineage>
        <taxon>Bacteria</taxon>
        <taxon>Bacillati</taxon>
        <taxon>Cyanobacteriota</taxon>
        <taxon>Cyanophyceae</taxon>
        <taxon>Nostocales</taxon>
        <taxon>Nostocaceae</taxon>
        <taxon>Anabaena</taxon>
    </lineage>
</organism>
<keyword evidence="4" id="KW-1185">Reference proteome</keyword>
<dbReference type="Gene3D" id="3.30.420.10">
    <property type="entry name" value="Ribonuclease H-like superfamily/Ribonuclease H"/>
    <property type="match status" value="1"/>
</dbReference>
<dbReference type="Pfam" id="PF09299">
    <property type="entry name" value="Mu-transpos_C"/>
    <property type="match status" value="1"/>
</dbReference>
<feature type="domain" description="Integrase catalytic" evidence="2">
    <location>
        <begin position="255"/>
        <end position="459"/>
    </location>
</feature>
<evidence type="ECO:0000259" key="2">
    <source>
        <dbReference type="PROSITE" id="PS50994"/>
    </source>
</evidence>
<dbReference type="GO" id="GO:0003676">
    <property type="term" value="F:nucleic acid binding"/>
    <property type="evidence" value="ECO:0007669"/>
    <property type="project" value="InterPro"/>
</dbReference>
<dbReference type="PATRIC" id="fig|272123.3.peg.1345"/>
<dbReference type="EMBL" id="CP003659">
    <property type="protein sequence ID" value="AFZ56765.1"/>
    <property type="molecule type" value="Genomic_DNA"/>
</dbReference>
<dbReference type="KEGG" id="acy:Anacy_1228"/>
<dbReference type="OrthoDB" id="501284at2"/>
<dbReference type="GO" id="GO:0015074">
    <property type="term" value="P:DNA integration"/>
    <property type="evidence" value="ECO:0007669"/>
    <property type="project" value="InterPro"/>
</dbReference>
<dbReference type="HOGENOM" id="CLU_017991_1_0_3"/>
<evidence type="ECO:0000313" key="4">
    <source>
        <dbReference type="Proteomes" id="UP000010474"/>
    </source>
</evidence>
<dbReference type="InterPro" id="IPR036397">
    <property type="entry name" value="RNaseH_sf"/>
</dbReference>
<gene>
    <name evidence="3" type="ordered locus">Anacy_1228</name>
</gene>
<dbReference type="RefSeq" id="WP_015213417.1">
    <property type="nucleotide sequence ID" value="NC_019771.1"/>
</dbReference>
<evidence type="ECO:0000313" key="3">
    <source>
        <dbReference type="EMBL" id="AFZ56765.1"/>
    </source>
</evidence>
<protein>
    <submittedName>
        <fullName evidence="3">Integrase catalytic region</fullName>
    </submittedName>
</protein>
<evidence type="ECO:0000256" key="1">
    <source>
        <dbReference type="SAM" id="MobiDB-lite"/>
    </source>
</evidence>
<dbReference type="Proteomes" id="UP000010474">
    <property type="component" value="Chromosome"/>
</dbReference>
<proteinExistence type="predicted"/>
<dbReference type="Pfam" id="PF00665">
    <property type="entry name" value="rve"/>
    <property type="match status" value="1"/>
</dbReference>
<dbReference type="InterPro" id="IPR012337">
    <property type="entry name" value="RNaseH-like_sf"/>
</dbReference>
<dbReference type="InterPro" id="IPR001584">
    <property type="entry name" value="Integrase_cat-core"/>
</dbReference>
<dbReference type="eggNOG" id="COG2801">
    <property type="taxonomic scope" value="Bacteria"/>
</dbReference>
<name>K9ZEJ1_ANACC</name>
<sequence>MKRIQLRTGLHFWLHGREYVIKERLDGGEFQICEFVTKALSKITYSAFIQFLFQGELEIQTTVTSEEKNNYIKADFTQIPESLRAEAKRRYCYISLVLELDVPHRNQDFLQPIIEEIKKQIDDPNPPSWLTLYRWLKTYEAAGKDIRSLIPKHFSKGDYRPKLHSEVIQIIEQAVQSTYLTRLKPDIADVYDEVLRLIIHENEQRVAIGIEALKIPHRSTIYRFVSKLEPSVITSSRYGSRIASQMYDPVMKGPCSTRPLERVEIDHTKLPLFVVDTSNRLPIGTPWLTTAVDKYSGITLGYYASFEPPSYLSVMQCLLHAIHPKNYVRAQYSSVENTWETYGLPEVIVVDNGKEFYSTHFEDACLQLGIAIQYCPPKMPWYKSTIERYFGTLNSLLLSDKPGKNFSNLMKQYDYDPLKNAVVSFEALQEILHIFIVDIHNQSSHPSLKSPRHTVWSKAISEFPPTLPSSNQELKVLIGNITKRQITRHGVEFQGLLYNSHELARIRSSTSTKAKTTVKYDPTDLSRIYVFDSTIHQFLEVPALSQEYTKGMTLWQHQVVKRLASIEAEKVDIVALALAKEKIQKIVEREWLSSKKGKTRVAMARWKGIGVPGINTEYIEEKPPEQIHTNIDIPAHESNVMAGISDIGSAFNNCPSSEPDKNQKTMEINLDDKKLNSSGENAAEKSTSKKQRNPLASKESPASTINSLSDKVTDAYLASNEMALRFYYASDGIVAYVMKLIRYGTHLALKLGKEKLELNLLALAFDKYVKADKPNKKNPFLTNDFLSQADKSAEDIESLTIVGGTSRRIQNKKKKLVSSDVLRK</sequence>
<accession>K9ZEJ1</accession>